<feature type="compositionally biased region" description="Basic and acidic residues" evidence="1">
    <location>
        <begin position="20"/>
        <end position="40"/>
    </location>
</feature>
<protein>
    <submittedName>
        <fullName evidence="2">Uncharacterized protein</fullName>
    </submittedName>
</protein>
<feature type="region of interest" description="Disordered" evidence="1">
    <location>
        <begin position="1"/>
        <end position="43"/>
    </location>
</feature>
<evidence type="ECO:0000313" key="3">
    <source>
        <dbReference type="Proteomes" id="UP000772434"/>
    </source>
</evidence>
<feature type="compositionally biased region" description="Basic residues" evidence="1">
    <location>
        <begin position="653"/>
        <end position="663"/>
    </location>
</feature>
<feature type="region of interest" description="Disordered" evidence="1">
    <location>
        <begin position="397"/>
        <end position="695"/>
    </location>
</feature>
<feature type="region of interest" description="Disordered" evidence="1">
    <location>
        <begin position="61"/>
        <end position="383"/>
    </location>
</feature>
<comment type="caution">
    <text evidence="2">The sequence shown here is derived from an EMBL/GenBank/DDBJ whole genome shotgun (WGS) entry which is preliminary data.</text>
</comment>
<dbReference type="EMBL" id="JADNRY010000001">
    <property type="protein sequence ID" value="KAF9078294.1"/>
    <property type="molecule type" value="Genomic_DNA"/>
</dbReference>
<sequence>MSTQTPGPSSTPLAPSRQLTAHESREKRIARQQARYRDRGGVFVPQQRTNLLDILLGKTTLKQVSGRRSKSRSRSLSPVRRKSRRDIGVDEEPTPSRKKGRKSAAQSTPDEQANAVAGSSKVKKAPPVRNVRKKADDDKATRRKVGAASDSDDIPLKPPTVLSNSRVSTKSATLAALNADSDIDEVSRPRRTSSRKTKATSTASKAKRGGKAKLTMPEEEDIALDNEGKPMKGIGKTKPARTKVSDTQLEPNEVIAPPKSERSTHKDSPSDVTKDNDNGPNLAPVRRGKRRNATDHVAEGLGEGSQKPSRAKSTKSKTTTNRSKKTKSSKKQSGPPDGGLEETAPEHLASKRGARSALTPVPEESEPPESDEEREESAARSAHELAAVISKAIEDFAPVSKDVVVVNEPKGKGKDAAVVSRGKRKRQLVGDEDTVSSPAKFPPKLKGKGNRSAADQGDEDDSPLLTPKQKGGKAGKGKERTKAPVSQAESEGNDLILVEPLDMAAALHQSTPRSQKRARPAVDEAPSTPPAKKVKTGRVKVTKEKGSAKSKRPRDTDEAEDEGGHRSALQKKRKRIAEVEEEEVEEPTAESPPKKKKTVSASLKPIVEKISIASPKQLKIASRKHKENATASTSSTSSRTAAPTTQPSALVKKTTKPRAKKPPSRGPPQSVLDRIKESASTHLVDDEPDELDFLS</sequence>
<name>A0A9P5QAM3_9AGAR</name>
<feature type="compositionally biased region" description="Basic and acidic residues" evidence="1">
    <location>
        <begin position="259"/>
        <end position="277"/>
    </location>
</feature>
<feature type="compositionally biased region" description="Acidic residues" evidence="1">
    <location>
        <begin position="363"/>
        <end position="375"/>
    </location>
</feature>
<feature type="compositionally biased region" description="Basic residues" evidence="1">
    <location>
        <begin position="121"/>
        <end position="132"/>
    </location>
</feature>
<feature type="compositionally biased region" description="Polar residues" evidence="1">
    <location>
        <begin position="161"/>
        <end position="172"/>
    </location>
</feature>
<dbReference type="AlphaFoldDB" id="A0A9P5QAM3"/>
<organism evidence="2 3">
    <name type="scientific">Rhodocollybia butyracea</name>
    <dbReference type="NCBI Taxonomy" id="206335"/>
    <lineage>
        <taxon>Eukaryota</taxon>
        <taxon>Fungi</taxon>
        <taxon>Dikarya</taxon>
        <taxon>Basidiomycota</taxon>
        <taxon>Agaricomycotina</taxon>
        <taxon>Agaricomycetes</taxon>
        <taxon>Agaricomycetidae</taxon>
        <taxon>Agaricales</taxon>
        <taxon>Marasmiineae</taxon>
        <taxon>Omphalotaceae</taxon>
        <taxon>Rhodocollybia</taxon>
    </lineage>
</organism>
<feature type="compositionally biased region" description="Basic residues" evidence="1">
    <location>
        <begin position="189"/>
        <end position="198"/>
    </location>
</feature>
<feature type="compositionally biased region" description="Basic and acidic residues" evidence="1">
    <location>
        <begin position="673"/>
        <end position="685"/>
    </location>
</feature>
<gene>
    <name evidence="2" type="ORF">BDP27DRAFT_1309362</name>
</gene>
<feature type="compositionally biased region" description="Basic residues" evidence="1">
    <location>
        <begin position="65"/>
        <end position="84"/>
    </location>
</feature>
<proteinExistence type="predicted"/>
<feature type="compositionally biased region" description="Polar residues" evidence="1">
    <location>
        <begin position="1"/>
        <end position="19"/>
    </location>
</feature>
<feature type="compositionally biased region" description="Acidic residues" evidence="1">
    <location>
        <begin position="579"/>
        <end position="588"/>
    </location>
</feature>
<feature type="compositionally biased region" description="Acidic residues" evidence="1">
    <location>
        <begin position="686"/>
        <end position="695"/>
    </location>
</feature>
<evidence type="ECO:0000256" key="1">
    <source>
        <dbReference type="SAM" id="MobiDB-lite"/>
    </source>
</evidence>
<dbReference type="Proteomes" id="UP000772434">
    <property type="component" value="Unassembled WGS sequence"/>
</dbReference>
<feature type="compositionally biased region" description="Low complexity" evidence="1">
    <location>
        <begin position="629"/>
        <end position="649"/>
    </location>
</feature>
<accession>A0A9P5QAM3</accession>
<evidence type="ECO:0000313" key="2">
    <source>
        <dbReference type="EMBL" id="KAF9078294.1"/>
    </source>
</evidence>
<reference evidence="2" key="1">
    <citation type="submission" date="2020-11" db="EMBL/GenBank/DDBJ databases">
        <authorList>
            <consortium name="DOE Joint Genome Institute"/>
            <person name="Ahrendt S."/>
            <person name="Riley R."/>
            <person name="Andreopoulos W."/>
            <person name="Labutti K."/>
            <person name="Pangilinan J."/>
            <person name="Ruiz-Duenas F.J."/>
            <person name="Barrasa J.M."/>
            <person name="Sanchez-Garcia M."/>
            <person name="Camarero S."/>
            <person name="Miyauchi S."/>
            <person name="Serrano A."/>
            <person name="Linde D."/>
            <person name="Babiker R."/>
            <person name="Drula E."/>
            <person name="Ayuso-Fernandez I."/>
            <person name="Pacheco R."/>
            <person name="Padilla G."/>
            <person name="Ferreira P."/>
            <person name="Barriuso J."/>
            <person name="Kellner H."/>
            <person name="Castanera R."/>
            <person name="Alfaro M."/>
            <person name="Ramirez L."/>
            <person name="Pisabarro A.G."/>
            <person name="Kuo A."/>
            <person name="Tritt A."/>
            <person name="Lipzen A."/>
            <person name="He G."/>
            <person name="Yan M."/>
            <person name="Ng V."/>
            <person name="Cullen D."/>
            <person name="Martin F."/>
            <person name="Rosso M.-N."/>
            <person name="Henrissat B."/>
            <person name="Hibbett D."/>
            <person name="Martinez A.T."/>
            <person name="Grigoriev I.V."/>
        </authorList>
    </citation>
    <scope>NUCLEOTIDE SEQUENCE</scope>
    <source>
        <strain evidence="2">AH 40177</strain>
    </source>
</reference>
<keyword evidence="3" id="KW-1185">Reference proteome</keyword>
<dbReference type="OrthoDB" id="3047765at2759"/>